<dbReference type="AlphaFoldDB" id="X1HFN2"/>
<sequence length="244" mass="28505">LGVEEYDLARLVFKLEERGIVPTKATETKDYEIEETYLTIVDSGCRVNVPLPVRVFLGVEAGDKALIIFNLEKRRISRVKDVSVAAKPEVVEPEPEPEIELPQEQIYENVCPQGLSYPLQNLNLCQSRMCSYFKRKQGEHPAECIWLGWEETDEEDKKDVIKEETWYDEERDRRLKKYLENILQDELEIDAEMGFYRPKNVILRITPIEDQEELFAVEVLPHGERTRIDVYVRATDEDLAEVKD</sequence>
<proteinExistence type="predicted"/>
<gene>
    <name evidence="1" type="ORF">S03H2_40342</name>
</gene>
<comment type="caution">
    <text evidence="1">The sequence shown here is derived from an EMBL/GenBank/DDBJ whole genome shotgun (WGS) entry which is preliminary data.</text>
</comment>
<accession>X1HFN2</accession>
<evidence type="ECO:0000313" key="1">
    <source>
        <dbReference type="EMBL" id="GAH55875.1"/>
    </source>
</evidence>
<protein>
    <submittedName>
        <fullName evidence="1">Uncharacterized protein</fullName>
    </submittedName>
</protein>
<name>X1HFN2_9ZZZZ</name>
<feature type="non-terminal residue" evidence="1">
    <location>
        <position position="1"/>
    </location>
</feature>
<dbReference type="EMBL" id="BARU01025007">
    <property type="protein sequence ID" value="GAH55875.1"/>
    <property type="molecule type" value="Genomic_DNA"/>
</dbReference>
<reference evidence="1" key="1">
    <citation type="journal article" date="2014" name="Front. Microbiol.">
        <title>High frequency of phylogenetically diverse reductive dehalogenase-homologous genes in deep subseafloor sedimentary metagenomes.</title>
        <authorList>
            <person name="Kawai M."/>
            <person name="Futagami T."/>
            <person name="Toyoda A."/>
            <person name="Takaki Y."/>
            <person name="Nishi S."/>
            <person name="Hori S."/>
            <person name="Arai W."/>
            <person name="Tsubouchi T."/>
            <person name="Morono Y."/>
            <person name="Uchiyama I."/>
            <person name="Ito T."/>
            <person name="Fujiyama A."/>
            <person name="Inagaki F."/>
            <person name="Takami H."/>
        </authorList>
    </citation>
    <scope>NUCLEOTIDE SEQUENCE</scope>
    <source>
        <strain evidence="1">Expedition CK06-06</strain>
    </source>
</reference>
<organism evidence="1">
    <name type="scientific">marine sediment metagenome</name>
    <dbReference type="NCBI Taxonomy" id="412755"/>
    <lineage>
        <taxon>unclassified sequences</taxon>
        <taxon>metagenomes</taxon>
        <taxon>ecological metagenomes</taxon>
    </lineage>
</organism>